<proteinExistence type="predicted"/>
<reference evidence="1" key="1">
    <citation type="submission" date="2020-04" db="EMBL/GenBank/DDBJ databases">
        <authorList>
            <person name="Chiriac C."/>
            <person name="Salcher M."/>
            <person name="Ghai R."/>
            <person name="Kavagutti S V."/>
        </authorList>
    </citation>
    <scope>NUCLEOTIDE SEQUENCE</scope>
</reference>
<sequence length="159" mass="15993">MGYILGITVSARTTAAQFRPGSKGLDADGNEYLYVQAGGAINAGDFVAIDSAFSATQLTKTNADTLPIIGMASDGGFTSGQFGWVTTELVAAAARGGNMLANTTVNAPLYTTATAGHLSHVSTSQTLIAFAVATTTSGSNARQGVRLMSPGAIRGTVGA</sequence>
<organism evidence="1">
    <name type="scientific">uncultured Caudovirales phage</name>
    <dbReference type="NCBI Taxonomy" id="2100421"/>
    <lineage>
        <taxon>Viruses</taxon>
        <taxon>Duplodnaviria</taxon>
        <taxon>Heunggongvirae</taxon>
        <taxon>Uroviricota</taxon>
        <taxon>Caudoviricetes</taxon>
        <taxon>Peduoviridae</taxon>
        <taxon>Maltschvirus</taxon>
        <taxon>Maltschvirus maltsch</taxon>
    </lineage>
</organism>
<gene>
    <name evidence="1" type="ORF">UFOVP413_21</name>
</gene>
<dbReference type="EMBL" id="LR796386">
    <property type="protein sequence ID" value="CAB4141052.1"/>
    <property type="molecule type" value="Genomic_DNA"/>
</dbReference>
<accession>A0A6J5M4A5</accession>
<protein>
    <submittedName>
        <fullName evidence="1">Uncharacterized protein</fullName>
    </submittedName>
</protein>
<evidence type="ECO:0000313" key="1">
    <source>
        <dbReference type="EMBL" id="CAB4141052.1"/>
    </source>
</evidence>
<name>A0A6J5M4A5_9CAUD</name>